<keyword evidence="4" id="KW-1185">Reference proteome</keyword>
<dbReference type="Pfam" id="PF18758">
    <property type="entry name" value="KDZ"/>
    <property type="match status" value="1"/>
</dbReference>
<organism evidence="3 4">
    <name type="scientific">Marasmius tenuissimus</name>
    <dbReference type="NCBI Taxonomy" id="585030"/>
    <lineage>
        <taxon>Eukaryota</taxon>
        <taxon>Fungi</taxon>
        <taxon>Dikarya</taxon>
        <taxon>Basidiomycota</taxon>
        <taxon>Agaricomycotina</taxon>
        <taxon>Agaricomycetes</taxon>
        <taxon>Agaricomycetidae</taxon>
        <taxon>Agaricales</taxon>
        <taxon>Marasmiineae</taxon>
        <taxon>Marasmiaceae</taxon>
        <taxon>Marasmius</taxon>
    </lineage>
</organism>
<dbReference type="EMBL" id="JBBXMP010000110">
    <property type="protein sequence ID" value="KAL0062245.1"/>
    <property type="molecule type" value="Genomic_DNA"/>
</dbReference>
<sequence>MLKPSKLAKRHARKAKQDLLGPQTFNLAPKPAQPTDQTSYLHLESFSADGKRIQRRRVHFHSKENQARIQAFDKLNLFHPTEPDQDYPFKSIFQLLVDDDLVHGMEDMAIAKGQQKKMTAKSVSSAEPMQDRKGIASTFFDEMMALDGRGYRKQDSCLECKAMASHQNHPFDLLEYWNSVYFKRRMLASLGLTVQLGHLPSETCKVQQHTRIEFTVVNLSGIQDITVTYCCCQINVGSLWQQLLRFRLYPATVNEAATAFTFRTITFFHNLTLQGKVNLFDYYKALEKQTDATGTVNIKDRYEAFIRVMQQWRYLKQMKRAGVGNEVNHDLNALPKGRVAVRCIACPQPGVNLPGNWKEVPDKQKYLYNKFIAVDACFHLKGQMVSSEKKDPGLLSLAYFVNQTEFQSWVPIKIPEVSSCPGLQAIDQASTELSWGYAQTGAILCICARHEVVEPNGTVDTTKGEKYCLTDYAIASSQKLSDSFLNRVLSYDICCQFCCRFAEQMLLLPEGLRMQIDAKKWQFAVPKLHIQGHIQKCQEEFTFHSLPGAGQTDREGVERHWAHMGPTANSTVEMGPGHCRDTLDDHFSHANHNKNIGQGRLLRKQRHTAHKQSEAAQKEFTEFNDSQDPVMVAEWKASIEDWEQGVTKVNPYAMSTSITTEANIRLSYALEEAQELLNGAPPMHGISPSTFMQAGFHVEDLQRQLTLDLKHLHDGTSTQQLDIVDRRGKIQCSLAQLRLLQQVYTPATIAFMNAEAANLELRPNKAPESLAQKKATGAVESVKLYIPSELSEPVRKLPELQCFVKMEVDFWQAQMETSLEGIRSLLFGVMARNNCKIAAYKAKYRRAWDVVNILMGSVCLPQLHDNDVWSFNDIDTKALQNCRKVLGAKKGRDGLIQPGETRKKLSWIWTNIDTMNNSDAMQEALRIEWAKSWARKRRWQEELVLVDEEMHCVLMTLRYEAEVWRSRAVFSTDVEPAVVEGMCAYAEEQARICEELGSTFQALWARLDPPRPPPPPPPPKSTSTADGGDSDDNIPLLSGEGSGSNEEGVYSDSSN</sequence>
<evidence type="ECO:0000256" key="1">
    <source>
        <dbReference type="SAM" id="MobiDB-lite"/>
    </source>
</evidence>
<gene>
    <name evidence="3" type="ORF">AAF712_010875</name>
</gene>
<evidence type="ECO:0000313" key="4">
    <source>
        <dbReference type="Proteomes" id="UP001437256"/>
    </source>
</evidence>
<dbReference type="PANTHER" id="PTHR33096:SF1">
    <property type="entry name" value="CXC1-LIKE CYSTEINE CLUSTER ASSOCIATED WITH KDZ TRANSPOSASES DOMAIN-CONTAINING PROTEIN"/>
    <property type="match status" value="1"/>
</dbReference>
<reference evidence="3 4" key="1">
    <citation type="submission" date="2024-05" db="EMBL/GenBank/DDBJ databases">
        <title>A draft genome resource for the thread blight pathogen Marasmius tenuissimus strain MS-2.</title>
        <authorList>
            <person name="Yulfo-Soto G.E."/>
            <person name="Baruah I.K."/>
            <person name="Amoako-Attah I."/>
            <person name="Bukari Y."/>
            <person name="Meinhardt L.W."/>
            <person name="Bailey B.A."/>
            <person name="Cohen S.P."/>
        </authorList>
    </citation>
    <scope>NUCLEOTIDE SEQUENCE [LARGE SCALE GENOMIC DNA]</scope>
    <source>
        <strain evidence="3 4">MS-2</strain>
    </source>
</reference>
<feature type="domain" description="CxC2-like cysteine cluster KDZ transposase-associated" evidence="2">
    <location>
        <begin position="187"/>
        <end position="294"/>
    </location>
</feature>
<accession>A0ABR2ZLR2</accession>
<comment type="caution">
    <text evidence="3">The sequence shown here is derived from an EMBL/GenBank/DDBJ whole genome shotgun (WGS) entry which is preliminary data.</text>
</comment>
<feature type="compositionally biased region" description="Pro residues" evidence="1">
    <location>
        <begin position="1010"/>
        <end position="1020"/>
    </location>
</feature>
<proteinExistence type="predicted"/>
<dbReference type="InterPro" id="IPR040521">
    <property type="entry name" value="KDZ"/>
</dbReference>
<name>A0ABR2ZLR2_9AGAR</name>
<protein>
    <recommendedName>
        <fullName evidence="2">CxC2-like cysteine cluster KDZ transposase-associated domain-containing protein</fullName>
    </recommendedName>
</protein>
<feature type="region of interest" description="Disordered" evidence="1">
    <location>
        <begin position="1"/>
        <end position="36"/>
    </location>
</feature>
<dbReference type="Pfam" id="PF18803">
    <property type="entry name" value="CxC2"/>
    <property type="match status" value="1"/>
</dbReference>
<dbReference type="Proteomes" id="UP001437256">
    <property type="component" value="Unassembled WGS sequence"/>
</dbReference>
<evidence type="ECO:0000259" key="2">
    <source>
        <dbReference type="Pfam" id="PF18803"/>
    </source>
</evidence>
<feature type="compositionally biased region" description="Basic residues" evidence="1">
    <location>
        <begin position="1"/>
        <end position="14"/>
    </location>
</feature>
<dbReference type="InterPro" id="IPR041457">
    <property type="entry name" value="CxC2_KDZ-assoc"/>
</dbReference>
<dbReference type="PANTHER" id="PTHR33096">
    <property type="entry name" value="CXC2 DOMAIN-CONTAINING PROTEIN"/>
    <property type="match status" value="1"/>
</dbReference>
<feature type="region of interest" description="Disordered" evidence="1">
    <location>
        <begin position="1006"/>
        <end position="1055"/>
    </location>
</feature>
<evidence type="ECO:0000313" key="3">
    <source>
        <dbReference type="EMBL" id="KAL0062245.1"/>
    </source>
</evidence>